<dbReference type="AlphaFoldDB" id="A0A3M7Q0M9"/>
<organism evidence="1 2">
    <name type="scientific">Brachionus plicatilis</name>
    <name type="common">Marine rotifer</name>
    <name type="synonym">Brachionus muelleri</name>
    <dbReference type="NCBI Taxonomy" id="10195"/>
    <lineage>
        <taxon>Eukaryota</taxon>
        <taxon>Metazoa</taxon>
        <taxon>Spiralia</taxon>
        <taxon>Gnathifera</taxon>
        <taxon>Rotifera</taxon>
        <taxon>Eurotatoria</taxon>
        <taxon>Monogononta</taxon>
        <taxon>Pseudotrocha</taxon>
        <taxon>Ploima</taxon>
        <taxon>Brachionidae</taxon>
        <taxon>Brachionus</taxon>
    </lineage>
</organism>
<accession>A0A3M7Q0M9</accession>
<evidence type="ECO:0000313" key="1">
    <source>
        <dbReference type="EMBL" id="RNA04774.1"/>
    </source>
</evidence>
<protein>
    <submittedName>
        <fullName evidence="1">Uncharacterized protein</fullName>
    </submittedName>
</protein>
<keyword evidence="2" id="KW-1185">Reference proteome</keyword>
<comment type="caution">
    <text evidence="1">The sequence shown here is derived from an EMBL/GenBank/DDBJ whole genome shotgun (WGS) entry which is preliminary data.</text>
</comment>
<evidence type="ECO:0000313" key="2">
    <source>
        <dbReference type="Proteomes" id="UP000276133"/>
    </source>
</evidence>
<name>A0A3M7Q0M9_BRAPC</name>
<sequence length="86" mass="10180">MPLNFENLNLKSDIVNKKEIIFFLQLKWRTNCTIWNAIFLGKIIDGRPKCKANLKTNGHFGGQTRSVAENFRKKYCYEKLFQRPKN</sequence>
<dbReference type="Proteomes" id="UP000276133">
    <property type="component" value="Unassembled WGS sequence"/>
</dbReference>
<proteinExistence type="predicted"/>
<gene>
    <name evidence="1" type="ORF">BpHYR1_048073</name>
</gene>
<dbReference type="EMBL" id="REGN01007967">
    <property type="protein sequence ID" value="RNA04774.1"/>
    <property type="molecule type" value="Genomic_DNA"/>
</dbReference>
<reference evidence="1 2" key="1">
    <citation type="journal article" date="2018" name="Sci. Rep.">
        <title>Genomic signatures of local adaptation to the degree of environmental predictability in rotifers.</title>
        <authorList>
            <person name="Franch-Gras L."/>
            <person name="Hahn C."/>
            <person name="Garcia-Roger E.M."/>
            <person name="Carmona M.J."/>
            <person name="Serra M."/>
            <person name="Gomez A."/>
        </authorList>
    </citation>
    <scope>NUCLEOTIDE SEQUENCE [LARGE SCALE GENOMIC DNA]</scope>
    <source>
        <strain evidence="1">HYR1</strain>
    </source>
</reference>